<evidence type="ECO:0000256" key="10">
    <source>
        <dbReference type="ARBA" id="ARBA00023288"/>
    </source>
</evidence>
<dbReference type="SUPFAM" id="SSF57850">
    <property type="entry name" value="RING/U-box"/>
    <property type="match status" value="1"/>
</dbReference>
<feature type="domain" description="RING-type" evidence="14">
    <location>
        <begin position="283"/>
        <end position="322"/>
    </location>
</feature>
<evidence type="ECO:0000256" key="7">
    <source>
        <dbReference type="ARBA" id="ARBA00022771"/>
    </source>
</evidence>
<sequence length="334" mass="37464">MGHTASVNRQRRSPTLTLNGDPTSAAAEPRRSYTPSQMQALYFSRGRPDLAFLSNQGRMHSEVPGLQQTCTVKSYVNLKKSSLKLEQSLMNLQQYALEFRFDATKPCWISIYFVATETIDTKTGCCNIALTYSDKVPLLKKLFSIGSDQPFKLNATKKKIEDGHEVHEQPLPPLDFSLYDPDVLVYKSGSNEFPLIIVLEVSSDTDCSQSQTTFCTFFKNYEGAWTIKILKQKVLVDGSTYELQEIYGIDGSVTAAPRMERGEDRRQESSQAENDSINESAECIICLSEPRNTTILPCRHMCLCTECAEALRKISSTCPICRSRVESLLQICAD</sequence>
<dbReference type="InterPro" id="IPR058981">
    <property type="entry name" value="MGRN1/RNF157-like_N"/>
</dbReference>
<feature type="region of interest" description="Disordered" evidence="13">
    <location>
        <begin position="1"/>
        <end position="31"/>
    </location>
</feature>
<organism evidence="15 16">
    <name type="scientific">Plasmopara halstedii</name>
    <name type="common">Downy mildew of sunflower</name>
    <dbReference type="NCBI Taxonomy" id="4781"/>
    <lineage>
        <taxon>Eukaryota</taxon>
        <taxon>Sar</taxon>
        <taxon>Stramenopiles</taxon>
        <taxon>Oomycota</taxon>
        <taxon>Peronosporomycetes</taxon>
        <taxon>Peronosporales</taxon>
        <taxon>Peronosporaceae</taxon>
        <taxon>Plasmopara</taxon>
    </lineage>
</organism>
<dbReference type="GO" id="GO:0016567">
    <property type="term" value="P:protein ubiquitination"/>
    <property type="evidence" value="ECO:0007669"/>
    <property type="project" value="TreeGrafter"/>
</dbReference>
<keyword evidence="7 12" id="KW-0863">Zinc-finger</keyword>
<keyword evidence="8" id="KW-0833">Ubl conjugation pathway</keyword>
<evidence type="ECO:0000256" key="8">
    <source>
        <dbReference type="ARBA" id="ARBA00022786"/>
    </source>
</evidence>
<dbReference type="Pfam" id="PF13920">
    <property type="entry name" value="zf-C3HC4_3"/>
    <property type="match status" value="1"/>
</dbReference>
<dbReference type="Proteomes" id="UP000054928">
    <property type="component" value="Unassembled WGS sequence"/>
</dbReference>
<dbReference type="InterPro" id="IPR013083">
    <property type="entry name" value="Znf_RING/FYVE/PHD"/>
</dbReference>
<proteinExistence type="inferred from homology"/>
<dbReference type="OMA" id="EEPNCTM"/>
<dbReference type="RefSeq" id="XP_024579158.1">
    <property type="nucleotide sequence ID" value="XM_024728708.1"/>
</dbReference>
<dbReference type="SMART" id="SM00184">
    <property type="entry name" value="RING"/>
    <property type="match status" value="1"/>
</dbReference>
<dbReference type="Pfam" id="PF26192">
    <property type="entry name" value="RNF157-like_N"/>
    <property type="match status" value="1"/>
</dbReference>
<feature type="compositionally biased region" description="Polar residues" evidence="13">
    <location>
        <begin position="1"/>
        <end position="22"/>
    </location>
</feature>
<dbReference type="GO" id="GO:0005737">
    <property type="term" value="C:cytoplasm"/>
    <property type="evidence" value="ECO:0007669"/>
    <property type="project" value="TreeGrafter"/>
</dbReference>
<comment type="similarity">
    <text evidence="11">Belongs to the RING-type zinc finger family. LOG2 subfamily.</text>
</comment>
<evidence type="ECO:0000256" key="9">
    <source>
        <dbReference type="ARBA" id="ARBA00022833"/>
    </source>
</evidence>
<keyword evidence="4" id="KW-0808">Transferase</keyword>
<evidence type="ECO:0000313" key="15">
    <source>
        <dbReference type="EMBL" id="CEG42789.1"/>
    </source>
</evidence>
<keyword evidence="6" id="KW-0479">Metal-binding</keyword>
<comment type="pathway">
    <text evidence="2">Protein modification; protein ubiquitination.</text>
</comment>
<keyword evidence="9" id="KW-0862">Zinc</keyword>
<dbReference type="GO" id="GO:0061630">
    <property type="term" value="F:ubiquitin protein ligase activity"/>
    <property type="evidence" value="ECO:0007669"/>
    <property type="project" value="UniProtKB-EC"/>
</dbReference>
<protein>
    <recommendedName>
        <fullName evidence="3">RING-type E3 ubiquitin transferase</fullName>
        <ecNumber evidence="3">2.3.2.27</ecNumber>
    </recommendedName>
</protein>
<evidence type="ECO:0000256" key="1">
    <source>
        <dbReference type="ARBA" id="ARBA00000900"/>
    </source>
</evidence>
<keyword evidence="5" id="KW-0519">Myristate</keyword>
<dbReference type="EC" id="2.3.2.27" evidence="3"/>
<dbReference type="InterPro" id="IPR001841">
    <property type="entry name" value="Znf_RING"/>
</dbReference>
<dbReference type="GeneID" id="36408091"/>
<comment type="catalytic activity">
    <reaction evidence="1">
        <text>S-ubiquitinyl-[E2 ubiquitin-conjugating enzyme]-L-cysteine + [acceptor protein]-L-lysine = [E2 ubiquitin-conjugating enzyme]-L-cysteine + N(6)-ubiquitinyl-[acceptor protein]-L-lysine.</text>
        <dbReference type="EC" id="2.3.2.27"/>
    </reaction>
</comment>
<dbReference type="PROSITE" id="PS50089">
    <property type="entry name" value="ZF_RING_2"/>
    <property type="match status" value="1"/>
</dbReference>
<keyword evidence="16" id="KW-1185">Reference proteome</keyword>
<dbReference type="InterPro" id="IPR045195">
    <property type="entry name" value="LOG2-like_mRING_C3HC5"/>
</dbReference>
<evidence type="ECO:0000256" key="2">
    <source>
        <dbReference type="ARBA" id="ARBA00004906"/>
    </source>
</evidence>
<dbReference type="InterPro" id="IPR045194">
    <property type="entry name" value="MGRN1/RNF157-like"/>
</dbReference>
<dbReference type="PANTHER" id="PTHR22996">
    <property type="entry name" value="MAHOGUNIN"/>
    <property type="match status" value="1"/>
</dbReference>
<evidence type="ECO:0000256" key="12">
    <source>
        <dbReference type="PROSITE-ProRule" id="PRU00175"/>
    </source>
</evidence>
<evidence type="ECO:0000256" key="11">
    <source>
        <dbReference type="ARBA" id="ARBA00025721"/>
    </source>
</evidence>
<dbReference type="AlphaFoldDB" id="A0A0P1ANL2"/>
<dbReference type="Gene3D" id="3.30.40.10">
    <property type="entry name" value="Zinc/RING finger domain, C3HC4 (zinc finger)"/>
    <property type="match status" value="1"/>
</dbReference>
<dbReference type="STRING" id="4781.A0A0P1ANL2"/>
<accession>A0A0P1ANL2</accession>
<dbReference type="CDD" id="cd16789">
    <property type="entry name" value="mRING-HC-C3HC5_MGRN1-like"/>
    <property type="match status" value="1"/>
</dbReference>
<evidence type="ECO:0000256" key="3">
    <source>
        <dbReference type="ARBA" id="ARBA00012483"/>
    </source>
</evidence>
<evidence type="ECO:0000256" key="4">
    <source>
        <dbReference type="ARBA" id="ARBA00022679"/>
    </source>
</evidence>
<evidence type="ECO:0000256" key="13">
    <source>
        <dbReference type="SAM" id="MobiDB-lite"/>
    </source>
</evidence>
<evidence type="ECO:0000313" key="16">
    <source>
        <dbReference type="Proteomes" id="UP000054928"/>
    </source>
</evidence>
<evidence type="ECO:0000256" key="5">
    <source>
        <dbReference type="ARBA" id="ARBA00022707"/>
    </source>
</evidence>
<dbReference type="PANTHER" id="PTHR22996:SF0">
    <property type="entry name" value="RE60872P-RELATED"/>
    <property type="match status" value="1"/>
</dbReference>
<dbReference type="GO" id="GO:0008270">
    <property type="term" value="F:zinc ion binding"/>
    <property type="evidence" value="ECO:0007669"/>
    <property type="project" value="UniProtKB-KW"/>
</dbReference>
<name>A0A0P1ANL2_PLAHL</name>
<evidence type="ECO:0000259" key="14">
    <source>
        <dbReference type="PROSITE" id="PS50089"/>
    </source>
</evidence>
<dbReference type="EMBL" id="CCYD01000645">
    <property type="protein sequence ID" value="CEG42789.1"/>
    <property type="molecule type" value="Genomic_DNA"/>
</dbReference>
<evidence type="ECO:0000256" key="6">
    <source>
        <dbReference type="ARBA" id="ARBA00022723"/>
    </source>
</evidence>
<reference evidence="16" key="1">
    <citation type="submission" date="2014-09" db="EMBL/GenBank/DDBJ databases">
        <authorList>
            <person name="Sharma Rahul"/>
            <person name="Thines Marco"/>
        </authorList>
    </citation>
    <scope>NUCLEOTIDE SEQUENCE [LARGE SCALE GENOMIC DNA]</scope>
</reference>
<keyword evidence="10" id="KW-0449">Lipoprotein</keyword>
<dbReference type="OrthoDB" id="1711136at2759"/>